<dbReference type="InterPro" id="IPR036397">
    <property type="entry name" value="RNaseH_sf"/>
</dbReference>
<comment type="similarity">
    <text evidence="1">Belongs to the taxilin family.</text>
</comment>
<name>A0ABY6K899_9ARAC</name>
<keyword evidence="5" id="KW-1185">Reference proteome</keyword>
<dbReference type="Gene3D" id="3.30.420.10">
    <property type="entry name" value="Ribonuclease H-like superfamily/Ribonuclease H"/>
    <property type="match status" value="1"/>
</dbReference>
<evidence type="ECO:0000313" key="5">
    <source>
        <dbReference type="Proteomes" id="UP001235939"/>
    </source>
</evidence>
<dbReference type="PANTHER" id="PTHR46060:SF1">
    <property type="entry name" value="MARINER MOS1 TRANSPOSASE-LIKE PROTEIN"/>
    <property type="match status" value="1"/>
</dbReference>
<organism evidence="4 5">
    <name type="scientific">Cordylochernes scorpioides</name>
    <dbReference type="NCBI Taxonomy" id="51811"/>
    <lineage>
        <taxon>Eukaryota</taxon>
        <taxon>Metazoa</taxon>
        <taxon>Ecdysozoa</taxon>
        <taxon>Arthropoda</taxon>
        <taxon>Chelicerata</taxon>
        <taxon>Arachnida</taxon>
        <taxon>Pseudoscorpiones</taxon>
        <taxon>Cheliferoidea</taxon>
        <taxon>Chernetidae</taxon>
        <taxon>Cordylochernes</taxon>
    </lineage>
</organism>
<keyword evidence="2" id="KW-0175">Coiled coil</keyword>
<evidence type="ECO:0000313" key="4">
    <source>
        <dbReference type="EMBL" id="UYV63935.1"/>
    </source>
</evidence>
<dbReference type="Pfam" id="PF01359">
    <property type="entry name" value="Transposase_1"/>
    <property type="match status" value="1"/>
</dbReference>
<dbReference type="InterPro" id="IPR052709">
    <property type="entry name" value="Transposase-MT_Hybrid"/>
</dbReference>
<dbReference type="Pfam" id="PF09728">
    <property type="entry name" value="Taxilin"/>
    <property type="match status" value="3"/>
</dbReference>
<dbReference type="InterPro" id="IPR001888">
    <property type="entry name" value="Transposase_1"/>
</dbReference>
<feature type="region of interest" description="Disordered" evidence="3">
    <location>
        <begin position="55"/>
        <end position="74"/>
    </location>
</feature>
<evidence type="ECO:0000256" key="2">
    <source>
        <dbReference type="SAM" id="Coils"/>
    </source>
</evidence>
<feature type="coiled-coil region" evidence="2">
    <location>
        <begin position="417"/>
        <end position="490"/>
    </location>
</feature>
<proteinExistence type="inferred from homology"/>
<dbReference type="EMBL" id="CP092864">
    <property type="protein sequence ID" value="UYV63935.1"/>
    <property type="molecule type" value="Genomic_DNA"/>
</dbReference>
<accession>A0ABY6K899</accession>
<evidence type="ECO:0000256" key="1">
    <source>
        <dbReference type="ARBA" id="ARBA00009550"/>
    </source>
</evidence>
<sequence length="728" mass="84256">MGMVQKQGNWVPYELKPGNIERRICTCELLLKRQNRKGFLHRIVTGDEKWIHYDNPKRRKSSVKPGHASTSTAKPNIHGKKLMLCIWWDQLGVIYYELLQPNEAITGERYQQQLMRLSRALKIKRPLYAKIHDKVIYQHDNARPHVAKVVKETLEALQWDVLPHPLYSPDIAPSDYHMFRSMTHGLAEQHFTSYEEARNWVNVWIASKDEEFFRHGIRMLPERWERVRGKSRECGAEQVLRSLHGLPTTDEKLKALCLKHTEMAEELKEAQAQQRGLMRSLQQVSREKEQLQGEHSRSLLARSRLESLCRELQRQNRDIKNYSKLLASKSLKKIAPSLTSQFTLMTTGLPDSVTGLITQMVPCFDIFFDGEVTVLAQPLCQLNTPLADCEDSINPVGSHEIKSALELQGPLARNQGLQMVLLSLPKLEESLARLREEEERRKELAAKFQTALQEMGTTVREQNGQLREENRELANRLKDLVAHYEAAEQHATRVVRQKEVEAQLHRAKFAKAGLELRQCQELHQRERQQLLATVAELQARSNTLSATEAQLRAELATYTDKYQDFQKCSGQEQLSLLQLQERHGLKLCYNSLTLIMLKWVMLHRELTRVFDQMTKKIKKLEKETTVWKAKWEKSNATLMDMAADAMLIMMGKKLVTAFTAKAPHVYTCEKQFDFCTYKWARAPKANHVCVSGCWPSSAWCKLYLNDQKTGHFRHPEKILKQVDKARIA</sequence>
<dbReference type="InterPro" id="IPR026183">
    <property type="entry name" value="Taxilin_fam"/>
</dbReference>
<gene>
    <name evidence="4" type="ORF">LAZ67_2006056</name>
</gene>
<dbReference type="Proteomes" id="UP001235939">
    <property type="component" value="Chromosome 02"/>
</dbReference>
<dbReference type="PANTHER" id="PTHR46060">
    <property type="entry name" value="MARINER MOS1 TRANSPOSASE-LIKE PROTEIN"/>
    <property type="match status" value="1"/>
</dbReference>
<protein>
    <submittedName>
        <fullName evidence="4">Uncharacterized protein</fullName>
    </submittedName>
</protein>
<feature type="coiled-coil region" evidence="2">
    <location>
        <begin position="253"/>
        <end position="325"/>
    </location>
</feature>
<feature type="coiled-coil region" evidence="2">
    <location>
        <begin position="520"/>
        <end position="554"/>
    </location>
</feature>
<reference evidence="4 5" key="1">
    <citation type="submission" date="2022-01" db="EMBL/GenBank/DDBJ databases">
        <title>A chromosomal length assembly of Cordylochernes scorpioides.</title>
        <authorList>
            <person name="Zeh D."/>
            <person name="Zeh J."/>
        </authorList>
    </citation>
    <scope>NUCLEOTIDE SEQUENCE [LARGE SCALE GENOMIC DNA]</scope>
    <source>
        <strain evidence="4">IN4F17</strain>
        <tissue evidence="4">Whole Body</tissue>
    </source>
</reference>
<evidence type="ECO:0000256" key="3">
    <source>
        <dbReference type="SAM" id="MobiDB-lite"/>
    </source>
</evidence>